<keyword evidence="11" id="KW-0594">Phospholipid biosynthesis</keyword>
<comment type="similarity">
    <text evidence="2">Belongs to the CDS family.</text>
</comment>
<name>A0A381QR36_9ZZZZ</name>
<accession>A0A381QR36</accession>
<dbReference type="InterPro" id="IPR000374">
    <property type="entry name" value="PC_trans"/>
</dbReference>
<evidence type="ECO:0000256" key="13">
    <source>
        <dbReference type="SAM" id="Phobius"/>
    </source>
</evidence>
<gene>
    <name evidence="14" type="ORF">METZ01_LOCUS34679</name>
</gene>
<evidence type="ECO:0000256" key="3">
    <source>
        <dbReference type="ARBA" id="ARBA00022475"/>
    </source>
</evidence>
<evidence type="ECO:0000256" key="10">
    <source>
        <dbReference type="ARBA" id="ARBA00023136"/>
    </source>
</evidence>
<keyword evidence="9" id="KW-0443">Lipid metabolism</keyword>
<evidence type="ECO:0000256" key="11">
    <source>
        <dbReference type="ARBA" id="ARBA00023209"/>
    </source>
</evidence>
<evidence type="ECO:0000256" key="4">
    <source>
        <dbReference type="ARBA" id="ARBA00022516"/>
    </source>
</evidence>
<feature type="transmembrane region" description="Helical" evidence="13">
    <location>
        <begin position="264"/>
        <end position="282"/>
    </location>
</feature>
<feature type="transmembrane region" description="Helical" evidence="13">
    <location>
        <begin position="55"/>
        <end position="75"/>
    </location>
</feature>
<evidence type="ECO:0000256" key="2">
    <source>
        <dbReference type="ARBA" id="ARBA00010185"/>
    </source>
</evidence>
<dbReference type="Pfam" id="PF01148">
    <property type="entry name" value="CTP_transf_1"/>
    <property type="match status" value="1"/>
</dbReference>
<keyword evidence="7" id="KW-0548">Nucleotidyltransferase</keyword>
<dbReference type="PROSITE" id="PS01315">
    <property type="entry name" value="CDS"/>
    <property type="match status" value="1"/>
</dbReference>
<feature type="transmembrane region" description="Helical" evidence="13">
    <location>
        <begin position="5"/>
        <end position="23"/>
    </location>
</feature>
<comment type="subcellular location">
    <subcellularLocation>
        <location evidence="1">Cell membrane</location>
        <topology evidence="1">Multi-pass membrane protein</topology>
    </subcellularLocation>
</comment>
<feature type="transmembrane region" description="Helical" evidence="13">
    <location>
        <begin position="146"/>
        <end position="165"/>
    </location>
</feature>
<proteinExistence type="inferred from homology"/>
<feature type="transmembrane region" description="Helical" evidence="13">
    <location>
        <begin position="81"/>
        <end position="100"/>
    </location>
</feature>
<evidence type="ECO:0000256" key="1">
    <source>
        <dbReference type="ARBA" id="ARBA00004651"/>
    </source>
</evidence>
<evidence type="ECO:0000256" key="9">
    <source>
        <dbReference type="ARBA" id="ARBA00023098"/>
    </source>
</evidence>
<evidence type="ECO:0000256" key="7">
    <source>
        <dbReference type="ARBA" id="ARBA00022695"/>
    </source>
</evidence>
<keyword evidence="8 13" id="KW-1133">Transmembrane helix</keyword>
<keyword evidence="10 13" id="KW-0472">Membrane</keyword>
<keyword evidence="12" id="KW-1208">Phospholipid metabolism</keyword>
<feature type="transmembrane region" description="Helical" evidence="13">
    <location>
        <begin position="186"/>
        <end position="206"/>
    </location>
</feature>
<dbReference type="PANTHER" id="PTHR46382:SF1">
    <property type="entry name" value="PHOSPHATIDATE CYTIDYLYLTRANSFERASE"/>
    <property type="match status" value="1"/>
</dbReference>
<dbReference type="GO" id="GO:0016024">
    <property type="term" value="P:CDP-diacylglycerol biosynthetic process"/>
    <property type="evidence" value="ECO:0007669"/>
    <property type="project" value="TreeGrafter"/>
</dbReference>
<dbReference type="EMBL" id="UINC01001483">
    <property type="protein sequence ID" value="SUZ81825.1"/>
    <property type="molecule type" value="Genomic_DNA"/>
</dbReference>
<reference evidence="14" key="1">
    <citation type="submission" date="2018-05" db="EMBL/GenBank/DDBJ databases">
        <authorList>
            <person name="Lanie J.A."/>
            <person name="Ng W.-L."/>
            <person name="Kazmierczak K.M."/>
            <person name="Andrzejewski T.M."/>
            <person name="Davidsen T.M."/>
            <person name="Wayne K.J."/>
            <person name="Tettelin H."/>
            <person name="Glass J.I."/>
            <person name="Rusch D."/>
            <person name="Podicherti R."/>
            <person name="Tsui H.-C.T."/>
            <person name="Winkler M.E."/>
        </authorList>
    </citation>
    <scope>NUCLEOTIDE SEQUENCE</scope>
</reference>
<keyword evidence="4" id="KW-0444">Lipid biosynthesis</keyword>
<dbReference type="GO" id="GO:0004605">
    <property type="term" value="F:phosphatidate cytidylyltransferase activity"/>
    <property type="evidence" value="ECO:0007669"/>
    <property type="project" value="TreeGrafter"/>
</dbReference>
<dbReference type="AlphaFoldDB" id="A0A381QR36"/>
<sequence length="286" mass="31162">MKQRIVTAVILILGFSGITIFLSSFLFTMFVSSVVLVASWEWGAFVGLKNIRSRVGYLSVIVSIILGLCLLLGITPTTKSINLLGVLITSGLGLLFWVMAFSILKNYPINAERWNNKYKILTMGILALLPAWVGLIQLKYLLAEGYLVLALVAMVAAVDTGAYFAGKQFGHKKLASNVSPNKSWEGVWGGLGLCFLLNIILIWVLNNYIQPLSALQIMLLILSSLAVTFFDVIGDLFESMLKRNCHIKDSGALLPGHGGVLDRVDGLIAVIPSFVLIVLFALDGIE</sequence>
<protein>
    <recommendedName>
        <fullName evidence="15">Phosphatidate cytidylyltransferase</fullName>
    </recommendedName>
</protein>
<evidence type="ECO:0000256" key="5">
    <source>
        <dbReference type="ARBA" id="ARBA00022679"/>
    </source>
</evidence>
<feature type="transmembrane region" description="Helical" evidence="13">
    <location>
        <begin position="120"/>
        <end position="140"/>
    </location>
</feature>
<feature type="transmembrane region" description="Helical" evidence="13">
    <location>
        <begin position="212"/>
        <end position="233"/>
    </location>
</feature>
<evidence type="ECO:0008006" key="15">
    <source>
        <dbReference type="Google" id="ProtNLM"/>
    </source>
</evidence>
<organism evidence="14">
    <name type="scientific">marine metagenome</name>
    <dbReference type="NCBI Taxonomy" id="408172"/>
    <lineage>
        <taxon>unclassified sequences</taxon>
        <taxon>metagenomes</taxon>
        <taxon>ecological metagenomes</taxon>
    </lineage>
</organism>
<dbReference type="PANTHER" id="PTHR46382">
    <property type="entry name" value="PHOSPHATIDATE CYTIDYLYLTRANSFERASE"/>
    <property type="match status" value="1"/>
</dbReference>
<evidence type="ECO:0000256" key="6">
    <source>
        <dbReference type="ARBA" id="ARBA00022692"/>
    </source>
</evidence>
<evidence type="ECO:0000256" key="8">
    <source>
        <dbReference type="ARBA" id="ARBA00022989"/>
    </source>
</evidence>
<evidence type="ECO:0000313" key="14">
    <source>
        <dbReference type="EMBL" id="SUZ81825.1"/>
    </source>
</evidence>
<dbReference type="GO" id="GO:0005886">
    <property type="term" value="C:plasma membrane"/>
    <property type="evidence" value="ECO:0007669"/>
    <property type="project" value="UniProtKB-SubCell"/>
</dbReference>
<keyword evidence="3" id="KW-1003">Cell membrane</keyword>
<keyword evidence="6 13" id="KW-0812">Transmembrane</keyword>
<keyword evidence="5" id="KW-0808">Transferase</keyword>
<evidence type="ECO:0000256" key="12">
    <source>
        <dbReference type="ARBA" id="ARBA00023264"/>
    </source>
</evidence>